<evidence type="ECO:0000256" key="1">
    <source>
        <dbReference type="SAM" id="MobiDB-lite"/>
    </source>
</evidence>
<feature type="compositionally biased region" description="Basic and acidic residues" evidence="1">
    <location>
        <begin position="51"/>
        <end position="101"/>
    </location>
</feature>
<reference evidence="2" key="1">
    <citation type="submission" date="2021-01" db="EMBL/GenBank/DDBJ databases">
        <authorList>
            <person name="Corre E."/>
            <person name="Pelletier E."/>
            <person name="Niang G."/>
            <person name="Scheremetjew M."/>
            <person name="Finn R."/>
            <person name="Kale V."/>
            <person name="Holt S."/>
            <person name="Cochrane G."/>
            <person name="Meng A."/>
            <person name="Brown T."/>
            <person name="Cohen L."/>
        </authorList>
    </citation>
    <scope>NUCLEOTIDE SEQUENCE</scope>
    <source>
        <strain evidence="2">UTEX LB 2760</strain>
    </source>
</reference>
<organism evidence="2">
    <name type="scientific">Rhodosorus marinus</name>
    <dbReference type="NCBI Taxonomy" id="101924"/>
    <lineage>
        <taxon>Eukaryota</taxon>
        <taxon>Rhodophyta</taxon>
        <taxon>Stylonematophyceae</taxon>
        <taxon>Stylonematales</taxon>
        <taxon>Stylonemataceae</taxon>
        <taxon>Rhodosorus</taxon>
    </lineage>
</organism>
<accession>A0A7S0G4V1</accession>
<gene>
    <name evidence="2" type="ORF">RMAR0315_LOCUS8384</name>
</gene>
<proteinExistence type="predicted"/>
<feature type="compositionally biased region" description="Basic and acidic residues" evidence="1">
    <location>
        <begin position="216"/>
        <end position="232"/>
    </location>
</feature>
<dbReference type="AlphaFoldDB" id="A0A7S0G4V1"/>
<sequence>MSRSDSALEDNEEKTTDMRELRNARSRDLRTSGRGVAGKGPKTYDSAVAEENLKSAPTRELRSRPAADVSNSERVESKKQPRNTPSRELRYPHKRNPDESNHSAPESNMRKKTFGGSLKSVSKDASDGKLANLDIEAKKTSCQRPRKASSTKLSHSKAAASEEPREARSKQMDNLDSGAPDMGARRTSTREAKSTRCTVTVNLEPSLNSKNVKKAPSREDKKSALEDKETQKTTKLSLPTLELGPEASISGQKEPTPVSPTSTLQSESDSAKRRSGRESTVSIKLNDIGYQGKGSNTAKKRILADKKGAPKPEPSLKATPSPPSGTSMSSALKKAGKKLIGIRVKISLPRKELQSDTKRWYFGTIIDYEKLRHVVAFDEDSGDRADDEESFNLDDEEFALITKRL</sequence>
<name>A0A7S0G4V1_9RHOD</name>
<feature type="region of interest" description="Disordered" evidence="1">
    <location>
        <begin position="1"/>
        <end position="332"/>
    </location>
</feature>
<feature type="compositionally biased region" description="Polar residues" evidence="1">
    <location>
        <begin position="195"/>
        <end position="210"/>
    </location>
</feature>
<protein>
    <submittedName>
        <fullName evidence="2">Uncharacterized protein</fullName>
    </submittedName>
</protein>
<evidence type="ECO:0000313" key="2">
    <source>
        <dbReference type="EMBL" id="CAD8398392.1"/>
    </source>
</evidence>
<feature type="compositionally biased region" description="Polar residues" evidence="1">
    <location>
        <begin position="249"/>
        <end position="268"/>
    </location>
</feature>
<feature type="compositionally biased region" description="Basic and acidic residues" evidence="1">
    <location>
        <begin position="160"/>
        <end position="173"/>
    </location>
</feature>
<feature type="compositionally biased region" description="Basic and acidic residues" evidence="1">
    <location>
        <begin position="13"/>
        <end position="31"/>
    </location>
</feature>
<dbReference type="EMBL" id="HBEK01015418">
    <property type="protein sequence ID" value="CAD8398392.1"/>
    <property type="molecule type" value="Transcribed_RNA"/>
</dbReference>